<dbReference type="GO" id="GO:0005829">
    <property type="term" value="C:cytosol"/>
    <property type="evidence" value="ECO:0007669"/>
    <property type="project" value="TreeGrafter"/>
</dbReference>
<dbReference type="SUPFAM" id="SSF116842">
    <property type="entry name" value="XseB-like"/>
    <property type="match status" value="1"/>
</dbReference>
<dbReference type="AlphaFoldDB" id="A0A1M6HN46"/>
<dbReference type="Proteomes" id="UP000184301">
    <property type="component" value="Unassembled WGS sequence"/>
</dbReference>
<dbReference type="InterPro" id="IPR037004">
    <property type="entry name" value="Exonuc_VII_ssu_sf"/>
</dbReference>
<sequence length="78" mass="8940">MADKSEDRKTEQGEESLEEMFAALDGLVARMESTDVTLEDSFTLYNQGMEMLRRCNEKIDAVEKKVMVLDAQGQEQEF</sequence>
<protein>
    <recommendedName>
        <fullName evidence="6">Exodeoxyribonuclease 7 small subunit</fullName>
        <ecNumber evidence="6">3.1.11.6</ecNumber>
    </recommendedName>
    <alternativeName>
        <fullName evidence="6">Exodeoxyribonuclease VII small subunit</fullName>
        <shortName evidence="6">Exonuclease VII small subunit</shortName>
    </alternativeName>
</protein>
<keyword evidence="3 6" id="KW-0540">Nuclease</keyword>
<evidence type="ECO:0000256" key="2">
    <source>
        <dbReference type="ARBA" id="ARBA00022490"/>
    </source>
</evidence>
<evidence type="ECO:0000256" key="5">
    <source>
        <dbReference type="ARBA" id="ARBA00022839"/>
    </source>
</evidence>
<evidence type="ECO:0000313" key="8">
    <source>
        <dbReference type="Proteomes" id="UP000184301"/>
    </source>
</evidence>
<evidence type="ECO:0000256" key="6">
    <source>
        <dbReference type="HAMAP-Rule" id="MF_00337"/>
    </source>
</evidence>
<dbReference type="RefSeq" id="WP_073103631.1">
    <property type="nucleotide sequence ID" value="NZ_FQZY01000005.1"/>
</dbReference>
<dbReference type="PANTHER" id="PTHR34137:SF1">
    <property type="entry name" value="EXODEOXYRIBONUCLEASE 7 SMALL SUBUNIT"/>
    <property type="match status" value="1"/>
</dbReference>
<organism evidence="7 8">
    <name type="scientific">Hespellia stercorisuis DSM 15480</name>
    <dbReference type="NCBI Taxonomy" id="1121950"/>
    <lineage>
        <taxon>Bacteria</taxon>
        <taxon>Bacillati</taxon>
        <taxon>Bacillota</taxon>
        <taxon>Clostridia</taxon>
        <taxon>Lachnospirales</taxon>
        <taxon>Lachnospiraceae</taxon>
        <taxon>Hespellia</taxon>
    </lineage>
</organism>
<comment type="catalytic activity">
    <reaction evidence="6">
        <text>Exonucleolytic cleavage in either 5'- to 3'- or 3'- to 5'-direction to yield nucleoside 5'-phosphates.</text>
        <dbReference type="EC" id="3.1.11.6"/>
    </reaction>
</comment>
<dbReference type="InterPro" id="IPR003761">
    <property type="entry name" value="Exonuc_VII_S"/>
</dbReference>
<proteinExistence type="inferred from homology"/>
<keyword evidence="5 6" id="KW-0269">Exonuclease</keyword>
<dbReference type="Gene3D" id="1.10.287.1040">
    <property type="entry name" value="Exonuclease VII, small subunit"/>
    <property type="match status" value="1"/>
</dbReference>
<evidence type="ECO:0000256" key="4">
    <source>
        <dbReference type="ARBA" id="ARBA00022801"/>
    </source>
</evidence>
<dbReference type="GO" id="GO:0009318">
    <property type="term" value="C:exodeoxyribonuclease VII complex"/>
    <property type="evidence" value="ECO:0007669"/>
    <property type="project" value="UniProtKB-UniRule"/>
</dbReference>
<dbReference type="NCBIfam" id="TIGR01280">
    <property type="entry name" value="xseB"/>
    <property type="match status" value="1"/>
</dbReference>
<evidence type="ECO:0000256" key="3">
    <source>
        <dbReference type="ARBA" id="ARBA00022722"/>
    </source>
</evidence>
<dbReference type="PIRSF" id="PIRSF006488">
    <property type="entry name" value="Exonuc_VII_S"/>
    <property type="match status" value="1"/>
</dbReference>
<keyword evidence="2 6" id="KW-0963">Cytoplasm</keyword>
<evidence type="ECO:0000256" key="1">
    <source>
        <dbReference type="ARBA" id="ARBA00009998"/>
    </source>
</evidence>
<accession>A0A1M6HN46</accession>
<dbReference type="STRING" id="1121950.SAMN02745243_00078"/>
<dbReference type="OrthoDB" id="1771251at2"/>
<dbReference type="EMBL" id="FQZY01000005">
    <property type="protein sequence ID" value="SHJ23609.1"/>
    <property type="molecule type" value="Genomic_DNA"/>
</dbReference>
<comment type="subunit">
    <text evidence="6">Heterooligomer composed of large and small subunits.</text>
</comment>
<reference evidence="7 8" key="1">
    <citation type="submission" date="2016-11" db="EMBL/GenBank/DDBJ databases">
        <authorList>
            <person name="Jaros S."/>
            <person name="Januszkiewicz K."/>
            <person name="Wedrychowicz H."/>
        </authorList>
    </citation>
    <scope>NUCLEOTIDE SEQUENCE [LARGE SCALE GENOMIC DNA]</scope>
    <source>
        <strain evidence="7 8">DSM 15480</strain>
    </source>
</reference>
<dbReference type="GO" id="GO:0006308">
    <property type="term" value="P:DNA catabolic process"/>
    <property type="evidence" value="ECO:0007669"/>
    <property type="project" value="UniProtKB-UniRule"/>
</dbReference>
<keyword evidence="8" id="KW-1185">Reference proteome</keyword>
<evidence type="ECO:0000313" key="7">
    <source>
        <dbReference type="EMBL" id="SHJ23609.1"/>
    </source>
</evidence>
<dbReference type="Pfam" id="PF02609">
    <property type="entry name" value="Exonuc_VII_S"/>
    <property type="match status" value="1"/>
</dbReference>
<name>A0A1M6HN46_9FIRM</name>
<dbReference type="PANTHER" id="PTHR34137">
    <property type="entry name" value="EXODEOXYRIBONUCLEASE 7 SMALL SUBUNIT"/>
    <property type="match status" value="1"/>
</dbReference>
<dbReference type="HAMAP" id="MF_00337">
    <property type="entry name" value="Exonuc_7_S"/>
    <property type="match status" value="1"/>
</dbReference>
<comment type="similarity">
    <text evidence="1 6">Belongs to the XseB family.</text>
</comment>
<comment type="function">
    <text evidence="6">Bidirectionally degrades single-stranded DNA into large acid-insoluble oligonucleotides, which are then degraded further into small acid-soluble oligonucleotides.</text>
</comment>
<dbReference type="GO" id="GO:0008855">
    <property type="term" value="F:exodeoxyribonuclease VII activity"/>
    <property type="evidence" value="ECO:0007669"/>
    <property type="project" value="UniProtKB-UniRule"/>
</dbReference>
<gene>
    <name evidence="6" type="primary">xseB</name>
    <name evidence="7" type="ORF">SAMN02745243_00078</name>
</gene>
<dbReference type="EC" id="3.1.11.6" evidence="6"/>
<comment type="subcellular location">
    <subcellularLocation>
        <location evidence="6">Cytoplasm</location>
    </subcellularLocation>
</comment>
<keyword evidence="4 6" id="KW-0378">Hydrolase</keyword>